<dbReference type="InterPro" id="IPR024244">
    <property type="entry name" value="DUF2537"/>
</dbReference>
<dbReference type="EMBL" id="VUOB01000019">
    <property type="protein sequence ID" value="KAA2262967.1"/>
    <property type="molecule type" value="Genomic_DNA"/>
</dbReference>
<reference evidence="2 3" key="1">
    <citation type="submission" date="2019-09" db="EMBL/GenBank/DDBJ databases">
        <title>Goodfellowia gen. nov., a new genus of the Pseudonocardineae related to Actinoalloteichus, containing Goodfellowia coeruleoviolacea gen. nov., comb. nov. gen. nov., comb. nov.</title>
        <authorList>
            <person name="Labeda D."/>
        </authorList>
    </citation>
    <scope>NUCLEOTIDE SEQUENCE [LARGE SCALE GENOMIC DNA]</scope>
    <source>
        <strain evidence="2 3">AN110305</strain>
    </source>
</reference>
<organism evidence="2 3">
    <name type="scientific">Solihabitans fulvus</name>
    <dbReference type="NCBI Taxonomy" id="1892852"/>
    <lineage>
        <taxon>Bacteria</taxon>
        <taxon>Bacillati</taxon>
        <taxon>Actinomycetota</taxon>
        <taxon>Actinomycetes</taxon>
        <taxon>Pseudonocardiales</taxon>
        <taxon>Pseudonocardiaceae</taxon>
        <taxon>Solihabitans</taxon>
    </lineage>
</organism>
<gene>
    <name evidence="2" type="ORF">F0L68_10915</name>
</gene>
<reference evidence="2 3" key="2">
    <citation type="submission" date="2019-09" db="EMBL/GenBank/DDBJ databases">
        <authorList>
            <person name="Jin C."/>
        </authorList>
    </citation>
    <scope>NUCLEOTIDE SEQUENCE [LARGE SCALE GENOMIC DNA]</scope>
    <source>
        <strain evidence="2 3">AN110305</strain>
    </source>
</reference>
<proteinExistence type="predicted"/>
<keyword evidence="1" id="KW-0472">Membrane</keyword>
<accession>A0A5B2XGQ3</accession>
<keyword evidence="1" id="KW-0812">Transmembrane</keyword>
<evidence type="ECO:0000313" key="3">
    <source>
        <dbReference type="Proteomes" id="UP000323454"/>
    </source>
</evidence>
<dbReference type="AlphaFoldDB" id="A0A5B2XGQ3"/>
<comment type="caution">
    <text evidence="2">The sequence shown here is derived from an EMBL/GenBank/DDBJ whole genome shotgun (WGS) entry which is preliminary data.</text>
</comment>
<keyword evidence="1" id="KW-1133">Transmembrane helix</keyword>
<name>A0A5B2XGQ3_9PSEU</name>
<dbReference type="Proteomes" id="UP000323454">
    <property type="component" value="Unassembled WGS sequence"/>
</dbReference>
<feature type="transmembrane region" description="Helical" evidence="1">
    <location>
        <begin position="47"/>
        <end position="65"/>
    </location>
</feature>
<evidence type="ECO:0000256" key="1">
    <source>
        <dbReference type="SAM" id="Phobius"/>
    </source>
</evidence>
<keyword evidence="3" id="KW-1185">Reference proteome</keyword>
<evidence type="ECO:0000313" key="2">
    <source>
        <dbReference type="EMBL" id="KAA2262967.1"/>
    </source>
</evidence>
<dbReference type="Pfam" id="PF10801">
    <property type="entry name" value="DUF2537"/>
    <property type="match status" value="1"/>
</dbReference>
<protein>
    <submittedName>
        <fullName evidence="2">DUF2537 domain-containing protein</fullName>
    </submittedName>
</protein>
<sequence>MAGPPRPGVAVGGLRRGCRRRARLVRPHPEHPLGTVWLARRVPVWRWVAYGVVAGVGLAWFGLILSTL</sequence>